<feature type="region of interest" description="Disordered" evidence="1">
    <location>
        <begin position="101"/>
        <end position="121"/>
    </location>
</feature>
<reference evidence="2 3" key="1">
    <citation type="journal article" date="2020" name="Nature">
        <title>Six reference-quality genomes reveal evolution of bat adaptations.</title>
        <authorList>
            <person name="Jebb D."/>
            <person name="Huang Z."/>
            <person name="Pippel M."/>
            <person name="Hughes G.M."/>
            <person name="Lavrichenko K."/>
            <person name="Devanna P."/>
            <person name="Winkler S."/>
            <person name="Jermiin L.S."/>
            <person name="Skirmuntt E.C."/>
            <person name="Katzourakis A."/>
            <person name="Burkitt-Gray L."/>
            <person name="Ray D.A."/>
            <person name="Sullivan K.A.M."/>
            <person name="Roscito J.G."/>
            <person name="Kirilenko B.M."/>
            <person name="Davalos L.M."/>
            <person name="Corthals A.P."/>
            <person name="Power M.L."/>
            <person name="Jones G."/>
            <person name="Ransome R.D."/>
            <person name="Dechmann D.K.N."/>
            <person name="Locatelli A.G."/>
            <person name="Puechmaille S.J."/>
            <person name="Fedrigo O."/>
            <person name="Jarvis E.D."/>
            <person name="Hiller M."/>
            <person name="Vernes S.C."/>
            <person name="Myers E.W."/>
            <person name="Teeling E.C."/>
        </authorList>
    </citation>
    <scope>NUCLEOTIDE SEQUENCE [LARGE SCALE GENOMIC DNA]</scope>
    <source>
        <strain evidence="2">MPipKuh1</strain>
        <tissue evidence="2">Flight muscle</tissue>
    </source>
</reference>
<dbReference type="AlphaFoldDB" id="A0A7J7SF88"/>
<sequence>MTVHGARTAEACDKGLLHGQGWRPGLMKTPAGLTVCTKEGKPSVTPGARFRGSEPTTGPLAPESAGAGSPGPWPPCPPQHTHHIGGLRLLLSLLPFPGGGGGCRHDHCRPPPTPSKSGEGSCIFSVWGDNKSPRKNLAKAITSA</sequence>
<feature type="compositionally biased region" description="Low complexity" evidence="1">
    <location>
        <begin position="58"/>
        <end position="67"/>
    </location>
</feature>
<proteinExistence type="predicted"/>
<organism evidence="2 3">
    <name type="scientific">Pipistrellus kuhlii</name>
    <name type="common">Kuhl's pipistrelle</name>
    <dbReference type="NCBI Taxonomy" id="59472"/>
    <lineage>
        <taxon>Eukaryota</taxon>
        <taxon>Metazoa</taxon>
        <taxon>Chordata</taxon>
        <taxon>Craniata</taxon>
        <taxon>Vertebrata</taxon>
        <taxon>Euteleostomi</taxon>
        <taxon>Mammalia</taxon>
        <taxon>Eutheria</taxon>
        <taxon>Laurasiatheria</taxon>
        <taxon>Chiroptera</taxon>
        <taxon>Yangochiroptera</taxon>
        <taxon>Vespertilionidae</taxon>
        <taxon>Pipistrellus</taxon>
    </lineage>
</organism>
<dbReference type="Proteomes" id="UP000558488">
    <property type="component" value="Unassembled WGS sequence"/>
</dbReference>
<evidence type="ECO:0000313" key="3">
    <source>
        <dbReference type="Proteomes" id="UP000558488"/>
    </source>
</evidence>
<accession>A0A7J7SF88</accession>
<gene>
    <name evidence="2" type="ORF">mPipKuh1_009995</name>
</gene>
<dbReference type="EMBL" id="JACAGB010000043">
    <property type="protein sequence ID" value="KAF6287039.1"/>
    <property type="molecule type" value="Genomic_DNA"/>
</dbReference>
<evidence type="ECO:0000313" key="2">
    <source>
        <dbReference type="EMBL" id="KAF6287039.1"/>
    </source>
</evidence>
<feature type="region of interest" description="Disordered" evidence="1">
    <location>
        <begin position="37"/>
        <end position="81"/>
    </location>
</feature>
<keyword evidence="3" id="KW-1185">Reference proteome</keyword>
<comment type="caution">
    <text evidence="2">The sequence shown here is derived from an EMBL/GenBank/DDBJ whole genome shotgun (WGS) entry which is preliminary data.</text>
</comment>
<name>A0A7J7SF88_PIPKU</name>
<protein>
    <submittedName>
        <fullName evidence="2">Uncharacterized protein</fullName>
    </submittedName>
</protein>
<evidence type="ECO:0000256" key="1">
    <source>
        <dbReference type="SAM" id="MobiDB-lite"/>
    </source>
</evidence>